<dbReference type="PANTHER" id="PTHR30006">
    <property type="entry name" value="THIAMINE-BINDING PERIPLASMIC PROTEIN-RELATED"/>
    <property type="match status" value="1"/>
</dbReference>
<evidence type="ECO:0000313" key="4">
    <source>
        <dbReference type="Proteomes" id="UP000216101"/>
    </source>
</evidence>
<proteinExistence type="predicted"/>
<protein>
    <submittedName>
        <fullName evidence="3">ABC transporter substrate-binding protein</fullName>
    </submittedName>
</protein>
<evidence type="ECO:0000256" key="1">
    <source>
        <dbReference type="ARBA" id="ARBA00022729"/>
    </source>
</evidence>
<keyword evidence="1 2" id="KW-0732">Signal</keyword>
<evidence type="ECO:0000313" key="3">
    <source>
        <dbReference type="EMBL" id="OZY87064.1"/>
    </source>
</evidence>
<gene>
    <name evidence="3" type="ORF">CBP51_08785</name>
</gene>
<dbReference type="RefSeq" id="WP_094984560.1">
    <property type="nucleotide sequence ID" value="NZ_NHNI01000001.1"/>
</dbReference>
<dbReference type="EMBL" id="NHNI01000001">
    <property type="protein sequence ID" value="OZY87064.1"/>
    <property type="molecule type" value="Genomic_DNA"/>
</dbReference>
<feature type="chain" id="PRO_5013193141" evidence="2">
    <location>
        <begin position="27"/>
        <end position="431"/>
    </location>
</feature>
<evidence type="ECO:0000256" key="2">
    <source>
        <dbReference type="SAM" id="SignalP"/>
    </source>
</evidence>
<sequence>MIPFYLRRLLQGAALVIASAALPLHAKPLTLTVMTSYPAEVTERMEAAFEKAHPNYRLQIIWRMPQDALPYLQQPKQSGVDVYWSPSPRTFNQLKSEGALRKLDMDFTGLPEMIGKTRLRDAENYFTATEIAGFGFAINTQSLRKLGIATPTSWRDLTNPQLAGQIAVPNPARVGFAPVLIDIPLQAYGWESGWALWSEITGNAELLEQGGGFISDKVGTGQLAVGLSIDFFIASAIANGAPIRFVYPERGGINPAHIAITSSTKKLKAAKIFTGFVLSAQGQSLLTHADIRKLPVRPAIYEKLPSDYYRPFTAAARGELEYDNDRGRNRLAVVSALFDHCLAYRHDDQVALWKALHTLEAAGKPQPALRKLLTSVPLTESAAENTELQQQFRHQQQGAEAQHPALRNAVRRWREATDKKISAAQQLLEDI</sequence>
<comment type="caution">
    <text evidence="3">The sequence shown here is derived from an EMBL/GenBank/DDBJ whole genome shotgun (WGS) entry which is preliminary data.</text>
</comment>
<reference evidence="4" key="1">
    <citation type="submission" date="2017-05" db="EMBL/GenBank/DDBJ databases">
        <authorList>
            <person name="Barney B.M."/>
        </authorList>
    </citation>
    <scope>NUCLEOTIDE SEQUENCE [LARGE SCALE GENOMIC DNA]</scope>
    <source>
        <strain evidence="4">PSBB022</strain>
    </source>
</reference>
<keyword evidence="4" id="KW-1185">Reference proteome</keyword>
<dbReference type="Gene3D" id="3.40.190.10">
    <property type="entry name" value="Periplasmic binding protein-like II"/>
    <property type="match status" value="2"/>
</dbReference>
<accession>A0A266QB01</accession>
<dbReference type="SUPFAM" id="SSF53850">
    <property type="entry name" value="Periplasmic binding protein-like II"/>
    <property type="match status" value="1"/>
</dbReference>
<dbReference type="PANTHER" id="PTHR30006:SF24">
    <property type="entry name" value="SLL0237 PROTEIN"/>
    <property type="match status" value="1"/>
</dbReference>
<organism evidence="3 4">
    <name type="scientific">Cellvibrio mixtus</name>
    <dbReference type="NCBI Taxonomy" id="39650"/>
    <lineage>
        <taxon>Bacteria</taxon>
        <taxon>Pseudomonadati</taxon>
        <taxon>Pseudomonadota</taxon>
        <taxon>Gammaproteobacteria</taxon>
        <taxon>Cellvibrionales</taxon>
        <taxon>Cellvibrionaceae</taxon>
        <taxon>Cellvibrio</taxon>
    </lineage>
</organism>
<feature type="signal peptide" evidence="2">
    <location>
        <begin position="1"/>
        <end position="26"/>
    </location>
</feature>
<dbReference type="Pfam" id="PF13343">
    <property type="entry name" value="SBP_bac_6"/>
    <property type="match status" value="1"/>
</dbReference>
<dbReference type="AlphaFoldDB" id="A0A266QB01"/>
<name>A0A266QB01_9GAMM</name>
<dbReference type="Proteomes" id="UP000216101">
    <property type="component" value="Unassembled WGS sequence"/>
</dbReference>